<protein>
    <submittedName>
        <fullName evidence="1">Uncharacterized protein</fullName>
    </submittedName>
</protein>
<name>A0A8J5I5G7_9STRA</name>
<reference evidence="1" key="1">
    <citation type="submission" date="2021-01" db="EMBL/GenBank/DDBJ databases">
        <title>Phytophthora aleatoria, a newly-described species from Pinus radiata is distinct from Phytophthora cactorum isolates based on comparative genomics.</title>
        <authorList>
            <person name="Mcdougal R."/>
            <person name="Panda P."/>
            <person name="Williams N."/>
            <person name="Studholme D.J."/>
        </authorList>
    </citation>
    <scope>NUCLEOTIDE SEQUENCE</scope>
    <source>
        <strain evidence="1">NZFS 4037</strain>
    </source>
</reference>
<accession>A0A8J5I5G7</accession>
<organism evidence="1 2">
    <name type="scientific">Phytophthora aleatoria</name>
    <dbReference type="NCBI Taxonomy" id="2496075"/>
    <lineage>
        <taxon>Eukaryota</taxon>
        <taxon>Sar</taxon>
        <taxon>Stramenopiles</taxon>
        <taxon>Oomycota</taxon>
        <taxon>Peronosporomycetes</taxon>
        <taxon>Peronosporales</taxon>
        <taxon>Peronosporaceae</taxon>
        <taxon>Phytophthora</taxon>
    </lineage>
</organism>
<proteinExistence type="predicted"/>
<keyword evidence="2" id="KW-1185">Reference proteome</keyword>
<dbReference type="Proteomes" id="UP000709295">
    <property type="component" value="Unassembled WGS sequence"/>
</dbReference>
<evidence type="ECO:0000313" key="2">
    <source>
        <dbReference type="Proteomes" id="UP000709295"/>
    </source>
</evidence>
<dbReference type="EMBL" id="JAENGY010001680">
    <property type="protein sequence ID" value="KAG6947627.1"/>
    <property type="molecule type" value="Genomic_DNA"/>
</dbReference>
<gene>
    <name evidence="1" type="ORF">JG688_00015458</name>
</gene>
<evidence type="ECO:0000313" key="1">
    <source>
        <dbReference type="EMBL" id="KAG6947627.1"/>
    </source>
</evidence>
<dbReference type="AlphaFoldDB" id="A0A8J5I5G7"/>
<comment type="caution">
    <text evidence="1">The sequence shown here is derived from an EMBL/GenBank/DDBJ whole genome shotgun (WGS) entry which is preliminary data.</text>
</comment>
<sequence>MLLTGQACSTWSNGTSNCDLLFSLWITLRFRSMTSRVFFTAMKNQSMWRSC</sequence>